<accession>A0A504IV35</accession>
<evidence type="ECO:0000256" key="1">
    <source>
        <dbReference type="ARBA" id="ARBA00000085"/>
    </source>
</evidence>
<dbReference type="GO" id="GO:0005524">
    <property type="term" value="F:ATP binding"/>
    <property type="evidence" value="ECO:0007669"/>
    <property type="project" value="UniProtKB-KW"/>
</dbReference>
<dbReference type="InterPro" id="IPR011712">
    <property type="entry name" value="Sig_transdc_His_kin_sub3_dim/P"/>
</dbReference>
<dbReference type="InterPro" id="IPR036890">
    <property type="entry name" value="HATPase_C_sf"/>
</dbReference>
<dbReference type="SMART" id="SM00387">
    <property type="entry name" value="HATPase_c"/>
    <property type="match status" value="1"/>
</dbReference>
<sequence length="605" mass="70137">MNKQESLDHQTFSRLSKIYIIALGAIALFTIGAQFFIQKYLNTQIDDSRIINISGKQRMLSQKIAKELLLIEYFTDEELKNQHINHLEVTVDLWKEAQEILTQYNESVQKKHKDSTEIMKMFAALDPYFQEVYKNTVEALYVIKSDSKNTKDFKSHLNRVIKYEPLFLKQMDAIVFQYDKEAKQKVSSLKRIEYILFIIIILILIFEFFLLFRPATITIKKTISDLMLSQKRTEDMAHRTEELRKKQEQNVQELISLTKAIDQTLLYARVDHKGTIINLGERFTQILNAEDNPKQKNLADFINLNEVQKNRLLQLLKQNKGNIFNEEFSIKTNKGEQIWLDVSIYTIFKISGDSEKLVLCSDISKRKEAQKEIERLNAVRYKEQQEIQKSNASQIVEAQEEERKRIAKEIHDSIGQMLTALKLNIESINLKNQERTEQKIEGLKQLSDDLIQGIRIATFNLTPPELKDYGILIALQKMVTELSKLTGKRIVLEQESELHQRFDSLVETNLYRVTQEAVNNAIKYADSDYILVTVNLSESILSITIVDNGKGFDPDKIPAKPDNNAKGGMGLFFMKERMNYINGRIFINSKPGEGSRVTLNYTIPE</sequence>
<dbReference type="InterPro" id="IPR005467">
    <property type="entry name" value="His_kinase_dom"/>
</dbReference>
<keyword evidence="7" id="KW-0547">Nucleotide-binding</keyword>
<dbReference type="SUPFAM" id="SSF55874">
    <property type="entry name" value="ATPase domain of HSP90 chaperone/DNA topoisomerase II/histidine kinase"/>
    <property type="match status" value="1"/>
</dbReference>
<comment type="subcellular location">
    <subcellularLocation>
        <location evidence="2">Membrane</location>
        <topology evidence="2">Multi-pass membrane protein</topology>
    </subcellularLocation>
</comment>
<keyword evidence="13" id="KW-0175">Coiled coil</keyword>
<evidence type="ECO:0000259" key="15">
    <source>
        <dbReference type="PROSITE" id="PS50109"/>
    </source>
</evidence>
<name>A0A504IV35_9FLAO</name>
<evidence type="ECO:0000256" key="10">
    <source>
        <dbReference type="ARBA" id="ARBA00022989"/>
    </source>
</evidence>
<dbReference type="InterPro" id="IPR000700">
    <property type="entry name" value="PAS-assoc_C"/>
</dbReference>
<dbReference type="GO" id="GO:0000155">
    <property type="term" value="F:phosphorelay sensor kinase activity"/>
    <property type="evidence" value="ECO:0007669"/>
    <property type="project" value="InterPro"/>
</dbReference>
<dbReference type="EC" id="2.7.13.3" evidence="3"/>
<dbReference type="InterPro" id="IPR003594">
    <property type="entry name" value="HATPase_dom"/>
</dbReference>
<dbReference type="NCBIfam" id="TIGR00229">
    <property type="entry name" value="sensory_box"/>
    <property type="match status" value="1"/>
</dbReference>
<evidence type="ECO:0000256" key="9">
    <source>
        <dbReference type="ARBA" id="ARBA00022840"/>
    </source>
</evidence>
<comment type="catalytic activity">
    <reaction evidence="1">
        <text>ATP + protein L-histidine = ADP + protein N-phospho-L-histidine.</text>
        <dbReference type="EC" id="2.7.13.3"/>
    </reaction>
</comment>
<evidence type="ECO:0000256" key="8">
    <source>
        <dbReference type="ARBA" id="ARBA00022777"/>
    </source>
</evidence>
<dbReference type="GO" id="GO:0016020">
    <property type="term" value="C:membrane"/>
    <property type="evidence" value="ECO:0007669"/>
    <property type="project" value="UniProtKB-SubCell"/>
</dbReference>
<evidence type="ECO:0000256" key="2">
    <source>
        <dbReference type="ARBA" id="ARBA00004141"/>
    </source>
</evidence>
<feature type="domain" description="Histidine kinase" evidence="15">
    <location>
        <begin position="405"/>
        <end position="605"/>
    </location>
</feature>
<dbReference type="InterPro" id="IPR000014">
    <property type="entry name" value="PAS"/>
</dbReference>
<keyword evidence="10 14" id="KW-1133">Transmembrane helix</keyword>
<dbReference type="OrthoDB" id="9760839at2"/>
<dbReference type="CDD" id="cd16917">
    <property type="entry name" value="HATPase_UhpB-NarQ-NarX-like"/>
    <property type="match status" value="1"/>
</dbReference>
<dbReference type="PROSITE" id="PS50109">
    <property type="entry name" value="HIS_KIN"/>
    <property type="match status" value="1"/>
</dbReference>
<dbReference type="Pfam" id="PF13675">
    <property type="entry name" value="PilJ"/>
    <property type="match status" value="1"/>
</dbReference>
<evidence type="ECO:0000256" key="12">
    <source>
        <dbReference type="ARBA" id="ARBA00023136"/>
    </source>
</evidence>
<keyword evidence="9" id="KW-0067">ATP-binding</keyword>
<dbReference type="Gene3D" id="1.20.5.1930">
    <property type="match status" value="1"/>
</dbReference>
<dbReference type="InterPro" id="IPR050482">
    <property type="entry name" value="Sensor_HK_TwoCompSys"/>
</dbReference>
<dbReference type="Proteomes" id="UP000315540">
    <property type="component" value="Unassembled WGS sequence"/>
</dbReference>
<feature type="coiled-coil region" evidence="13">
    <location>
        <begin position="366"/>
        <end position="409"/>
    </location>
</feature>
<dbReference type="EMBL" id="VFWZ01000009">
    <property type="protein sequence ID" value="TPN82196.1"/>
    <property type="molecule type" value="Genomic_DNA"/>
</dbReference>
<gene>
    <name evidence="17" type="ORF">FHK87_22490</name>
</gene>
<dbReference type="SUPFAM" id="SSF55785">
    <property type="entry name" value="PYP-like sensor domain (PAS domain)"/>
    <property type="match status" value="1"/>
</dbReference>
<dbReference type="GO" id="GO:0046983">
    <property type="term" value="F:protein dimerization activity"/>
    <property type="evidence" value="ECO:0007669"/>
    <property type="project" value="InterPro"/>
</dbReference>
<feature type="transmembrane region" description="Helical" evidence="14">
    <location>
        <begin position="18"/>
        <end position="37"/>
    </location>
</feature>
<dbReference type="Pfam" id="PF02518">
    <property type="entry name" value="HATPase_c"/>
    <property type="match status" value="1"/>
</dbReference>
<protein>
    <recommendedName>
        <fullName evidence="3">histidine kinase</fullName>
        <ecNumber evidence="3">2.7.13.3</ecNumber>
    </recommendedName>
</protein>
<keyword evidence="4" id="KW-0597">Phosphoprotein</keyword>
<evidence type="ECO:0000313" key="17">
    <source>
        <dbReference type="EMBL" id="TPN82196.1"/>
    </source>
</evidence>
<dbReference type="PANTHER" id="PTHR24421">
    <property type="entry name" value="NITRATE/NITRITE SENSOR PROTEIN NARX-RELATED"/>
    <property type="match status" value="1"/>
</dbReference>
<evidence type="ECO:0000256" key="14">
    <source>
        <dbReference type="SAM" id="Phobius"/>
    </source>
</evidence>
<dbReference type="Gene3D" id="3.30.450.20">
    <property type="entry name" value="PAS domain"/>
    <property type="match status" value="1"/>
</dbReference>
<evidence type="ECO:0000313" key="18">
    <source>
        <dbReference type="Proteomes" id="UP000315540"/>
    </source>
</evidence>
<dbReference type="CDD" id="cd00130">
    <property type="entry name" value="PAS"/>
    <property type="match status" value="1"/>
</dbReference>
<evidence type="ECO:0000256" key="5">
    <source>
        <dbReference type="ARBA" id="ARBA00022679"/>
    </source>
</evidence>
<organism evidence="17 18">
    <name type="scientific">Aquimarina algicola</name>
    <dbReference type="NCBI Taxonomy" id="2589995"/>
    <lineage>
        <taxon>Bacteria</taxon>
        <taxon>Pseudomonadati</taxon>
        <taxon>Bacteroidota</taxon>
        <taxon>Flavobacteriia</taxon>
        <taxon>Flavobacteriales</taxon>
        <taxon>Flavobacteriaceae</taxon>
        <taxon>Aquimarina</taxon>
    </lineage>
</organism>
<keyword evidence="18" id="KW-1185">Reference proteome</keyword>
<dbReference type="AlphaFoldDB" id="A0A504IV35"/>
<proteinExistence type="predicted"/>
<dbReference type="PROSITE" id="PS50113">
    <property type="entry name" value="PAC"/>
    <property type="match status" value="1"/>
</dbReference>
<keyword evidence="5" id="KW-0808">Transferase</keyword>
<evidence type="ECO:0000256" key="7">
    <source>
        <dbReference type="ARBA" id="ARBA00022741"/>
    </source>
</evidence>
<keyword evidence="12 14" id="KW-0472">Membrane</keyword>
<evidence type="ECO:0000256" key="3">
    <source>
        <dbReference type="ARBA" id="ARBA00012438"/>
    </source>
</evidence>
<comment type="caution">
    <text evidence="17">The sequence shown here is derived from an EMBL/GenBank/DDBJ whole genome shotgun (WGS) entry which is preliminary data.</text>
</comment>
<keyword evidence="6 14" id="KW-0812">Transmembrane</keyword>
<dbReference type="Gene3D" id="3.30.565.10">
    <property type="entry name" value="Histidine kinase-like ATPase, C-terminal domain"/>
    <property type="match status" value="1"/>
</dbReference>
<evidence type="ECO:0000259" key="16">
    <source>
        <dbReference type="PROSITE" id="PS50113"/>
    </source>
</evidence>
<evidence type="ECO:0000256" key="13">
    <source>
        <dbReference type="SAM" id="Coils"/>
    </source>
</evidence>
<dbReference type="RefSeq" id="WP_140597048.1">
    <property type="nucleotide sequence ID" value="NZ_VFWZ01000009.1"/>
</dbReference>
<dbReference type="InterPro" id="IPR035965">
    <property type="entry name" value="PAS-like_dom_sf"/>
</dbReference>
<evidence type="ECO:0000256" key="6">
    <source>
        <dbReference type="ARBA" id="ARBA00022692"/>
    </source>
</evidence>
<evidence type="ECO:0000256" key="11">
    <source>
        <dbReference type="ARBA" id="ARBA00023012"/>
    </source>
</evidence>
<dbReference type="Pfam" id="PF07730">
    <property type="entry name" value="HisKA_3"/>
    <property type="match status" value="1"/>
</dbReference>
<reference evidence="17 18" key="1">
    <citation type="submission" date="2019-06" db="EMBL/GenBank/DDBJ databases">
        <authorList>
            <person name="Meng X."/>
        </authorList>
    </citation>
    <scope>NUCLEOTIDE SEQUENCE [LARGE SCALE GENOMIC DNA]</scope>
    <source>
        <strain evidence="17 18">M625</strain>
    </source>
</reference>
<feature type="domain" description="PAC" evidence="16">
    <location>
        <begin position="324"/>
        <end position="375"/>
    </location>
</feature>
<keyword evidence="8" id="KW-0418">Kinase</keyword>
<dbReference type="PANTHER" id="PTHR24421:SF10">
    <property type="entry name" value="NITRATE_NITRITE SENSOR PROTEIN NARQ"/>
    <property type="match status" value="1"/>
</dbReference>
<dbReference type="InterPro" id="IPR029095">
    <property type="entry name" value="NarX-like_N"/>
</dbReference>
<keyword evidence="11" id="KW-0902">Two-component regulatory system</keyword>
<feature type="transmembrane region" description="Helical" evidence="14">
    <location>
        <begin position="194"/>
        <end position="212"/>
    </location>
</feature>
<evidence type="ECO:0000256" key="4">
    <source>
        <dbReference type="ARBA" id="ARBA00022553"/>
    </source>
</evidence>